<gene>
    <name evidence="4" type="ordered locus">Desde_1621</name>
</gene>
<dbReference type="Gene3D" id="1.10.10.60">
    <property type="entry name" value="Homeodomain-like"/>
    <property type="match status" value="1"/>
</dbReference>
<dbReference type="Proteomes" id="UP000006053">
    <property type="component" value="Chromosome"/>
</dbReference>
<organism evidence="4 5">
    <name type="scientific">Desulfitobacterium dehalogenans (strain ATCC 51507 / DSM 9161 / JW/IU-DC1)</name>
    <dbReference type="NCBI Taxonomy" id="756499"/>
    <lineage>
        <taxon>Bacteria</taxon>
        <taxon>Bacillati</taxon>
        <taxon>Bacillota</taxon>
        <taxon>Clostridia</taxon>
        <taxon>Eubacteriales</taxon>
        <taxon>Desulfitobacteriaceae</taxon>
        <taxon>Desulfitobacterium</taxon>
    </lineage>
</organism>
<evidence type="ECO:0000256" key="1">
    <source>
        <dbReference type="ARBA" id="ARBA00023125"/>
    </source>
</evidence>
<keyword evidence="5" id="KW-1185">Reference proteome</keyword>
<dbReference type="PANTHER" id="PTHR30328:SF54">
    <property type="entry name" value="HTH-TYPE TRANSCRIPTIONAL REPRESSOR SCO4008"/>
    <property type="match status" value="1"/>
</dbReference>
<feature type="domain" description="HTH tetR-type" evidence="3">
    <location>
        <begin position="8"/>
        <end position="68"/>
    </location>
</feature>
<dbReference type="HOGENOM" id="CLU_069356_45_0_9"/>
<dbReference type="eggNOG" id="COG1309">
    <property type="taxonomic scope" value="Bacteria"/>
</dbReference>
<evidence type="ECO:0000256" key="2">
    <source>
        <dbReference type="PROSITE-ProRule" id="PRU00335"/>
    </source>
</evidence>
<dbReference type="GO" id="GO:0003677">
    <property type="term" value="F:DNA binding"/>
    <property type="evidence" value="ECO:0007669"/>
    <property type="project" value="UniProtKB-UniRule"/>
</dbReference>
<dbReference type="PROSITE" id="PS50977">
    <property type="entry name" value="HTH_TETR_2"/>
    <property type="match status" value="1"/>
</dbReference>
<protein>
    <submittedName>
        <fullName evidence="4">Transcriptional regulator</fullName>
    </submittedName>
</protein>
<dbReference type="EMBL" id="CP003348">
    <property type="protein sequence ID" value="AFM00024.1"/>
    <property type="molecule type" value="Genomic_DNA"/>
</dbReference>
<reference evidence="4 5" key="2">
    <citation type="journal article" date="2015" name="J. Bacteriol.">
        <title>Genomic, proteomic, and biochemical analysis of the organohalide respiratory pathway in Desulfitobacterium dehalogenans.</title>
        <authorList>
            <person name="Kruse T."/>
            <person name="van de Pas B.A."/>
            <person name="Atteia A."/>
            <person name="Krab K."/>
            <person name="Hagen W.R."/>
            <person name="Goodwin L."/>
            <person name="Chain P."/>
            <person name="Boeren S."/>
            <person name="Maphosa F."/>
            <person name="Schraa G."/>
            <person name="de Vos W.M."/>
            <person name="van der Oost J."/>
            <person name="Smidt H."/>
            <person name="Stams A.J."/>
        </authorList>
    </citation>
    <scope>NUCLEOTIDE SEQUENCE [LARGE SCALE GENOMIC DNA]</scope>
    <source>
        <strain evidence="5">ATCC 51507 / DSM 9161 / JW/IU-DC1</strain>
    </source>
</reference>
<feature type="DNA-binding region" description="H-T-H motif" evidence="2">
    <location>
        <begin position="31"/>
        <end position="50"/>
    </location>
</feature>
<dbReference type="SUPFAM" id="SSF46689">
    <property type="entry name" value="Homeodomain-like"/>
    <property type="match status" value="1"/>
</dbReference>
<dbReference type="InterPro" id="IPR001647">
    <property type="entry name" value="HTH_TetR"/>
</dbReference>
<dbReference type="SUPFAM" id="SSF48498">
    <property type="entry name" value="Tetracyclin repressor-like, C-terminal domain"/>
    <property type="match status" value="1"/>
</dbReference>
<dbReference type="RefSeq" id="WP_014793513.1">
    <property type="nucleotide sequence ID" value="NC_018017.1"/>
</dbReference>
<dbReference type="Gene3D" id="1.10.357.10">
    <property type="entry name" value="Tetracycline Repressor, domain 2"/>
    <property type="match status" value="1"/>
</dbReference>
<sequence length="207" mass="24243">MKREEKNLRTRQKIMQGALAEFGEKGYEQAALNDICKRHNLSKGIIYHYFKSKDELYLGCVEECFAALIVFLRKIGCEDGGELEKGLQSYFDARLRFFSQNPCYFKIFCDVITNPPGHLKTAIAEIKKDFDELNVRIFTRILSRTTLRNGISLEEAVENLCRFQNYFNLEYQRALEECPDIKALPKLHEENCRKFVDILFYGIIERV</sequence>
<dbReference type="OrthoDB" id="9780939at2"/>
<dbReference type="PRINTS" id="PR00455">
    <property type="entry name" value="HTHTETR"/>
</dbReference>
<dbReference type="InterPro" id="IPR050109">
    <property type="entry name" value="HTH-type_TetR-like_transc_reg"/>
</dbReference>
<dbReference type="KEGG" id="ddh:Desde_1621"/>
<accession>I4A7T9</accession>
<dbReference type="InterPro" id="IPR009057">
    <property type="entry name" value="Homeodomain-like_sf"/>
</dbReference>
<dbReference type="AlphaFoldDB" id="I4A7T9"/>
<dbReference type="GO" id="GO:0006355">
    <property type="term" value="P:regulation of DNA-templated transcription"/>
    <property type="evidence" value="ECO:0007669"/>
    <property type="project" value="UniProtKB-ARBA"/>
</dbReference>
<dbReference type="PANTHER" id="PTHR30328">
    <property type="entry name" value="TRANSCRIPTIONAL REPRESSOR"/>
    <property type="match status" value="1"/>
</dbReference>
<proteinExistence type="predicted"/>
<evidence type="ECO:0000313" key="5">
    <source>
        <dbReference type="Proteomes" id="UP000006053"/>
    </source>
</evidence>
<reference evidence="5" key="1">
    <citation type="submission" date="2012-06" db="EMBL/GenBank/DDBJ databases">
        <title>Complete sequence of Desulfitobacterium dehalogenans ATCC 51507.</title>
        <authorList>
            <person name="Lucas S."/>
            <person name="Han J."/>
            <person name="Lapidus A."/>
            <person name="Cheng J.-F."/>
            <person name="Goodwin L."/>
            <person name="Pitluck S."/>
            <person name="Peters L."/>
            <person name="Ovchinnikova G."/>
            <person name="Teshima H."/>
            <person name="Detter J.C."/>
            <person name="Han C."/>
            <person name="Tapia R."/>
            <person name="Land M."/>
            <person name="Hauser L."/>
            <person name="Kyrpides N."/>
            <person name="Ivanova N."/>
            <person name="Pagani I."/>
            <person name="Kruse T."/>
            <person name="de Vos W.M."/>
            <person name="Smidt H."/>
            <person name="Woyke T."/>
        </authorList>
    </citation>
    <scope>NUCLEOTIDE SEQUENCE [LARGE SCALE GENOMIC DNA]</scope>
    <source>
        <strain evidence="5">ATCC 51507 / DSM 9161 / JW/IU-DC1</strain>
    </source>
</reference>
<keyword evidence="1 2" id="KW-0238">DNA-binding</keyword>
<evidence type="ECO:0000259" key="3">
    <source>
        <dbReference type="PROSITE" id="PS50977"/>
    </source>
</evidence>
<dbReference type="STRING" id="756499.Desde_1621"/>
<dbReference type="InterPro" id="IPR036271">
    <property type="entry name" value="Tet_transcr_reg_TetR-rel_C_sf"/>
</dbReference>
<evidence type="ECO:0000313" key="4">
    <source>
        <dbReference type="EMBL" id="AFM00024.1"/>
    </source>
</evidence>
<name>I4A7T9_DESDJ</name>
<dbReference type="Pfam" id="PF00440">
    <property type="entry name" value="TetR_N"/>
    <property type="match status" value="1"/>
</dbReference>